<dbReference type="SMART" id="SM00355">
    <property type="entry name" value="ZnF_C2H2"/>
    <property type="match status" value="2"/>
</dbReference>
<dbReference type="GO" id="GO:0008270">
    <property type="term" value="F:zinc ion binding"/>
    <property type="evidence" value="ECO:0007669"/>
    <property type="project" value="UniProtKB-KW"/>
</dbReference>
<reference evidence="4" key="1">
    <citation type="journal article" date="2021" name="IMA Fungus">
        <title>Genomic characterization of three marine fungi, including Emericellopsis atlantica sp. nov. with signatures of a generalist lifestyle and marine biomass degradation.</title>
        <authorList>
            <person name="Hagestad O.C."/>
            <person name="Hou L."/>
            <person name="Andersen J.H."/>
            <person name="Hansen E.H."/>
            <person name="Altermark B."/>
            <person name="Li C."/>
            <person name="Kuhnert E."/>
            <person name="Cox R.J."/>
            <person name="Crous P.W."/>
            <person name="Spatafora J.W."/>
            <person name="Lail K."/>
            <person name="Amirebrahimi M."/>
            <person name="Lipzen A."/>
            <person name="Pangilinan J."/>
            <person name="Andreopoulos W."/>
            <person name="Hayes R.D."/>
            <person name="Ng V."/>
            <person name="Grigoriev I.V."/>
            <person name="Jackson S.A."/>
            <person name="Sutton T.D.S."/>
            <person name="Dobson A.D.W."/>
            <person name="Rama T."/>
        </authorList>
    </citation>
    <scope>NUCLEOTIDE SEQUENCE</scope>
    <source>
        <strain evidence="4">TRa018bII</strain>
    </source>
</reference>
<feature type="domain" description="C2H2-type" evidence="3">
    <location>
        <begin position="552"/>
        <end position="578"/>
    </location>
</feature>
<organism evidence="4 5">
    <name type="scientific">Amylocarpus encephaloides</name>
    <dbReference type="NCBI Taxonomy" id="45428"/>
    <lineage>
        <taxon>Eukaryota</taxon>
        <taxon>Fungi</taxon>
        <taxon>Dikarya</taxon>
        <taxon>Ascomycota</taxon>
        <taxon>Pezizomycotina</taxon>
        <taxon>Leotiomycetes</taxon>
        <taxon>Helotiales</taxon>
        <taxon>Helotiales incertae sedis</taxon>
        <taxon>Amylocarpus</taxon>
    </lineage>
</organism>
<dbReference type="Gene3D" id="3.30.160.60">
    <property type="entry name" value="Classic Zinc Finger"/>
    <property type="match status" value="1"/>
</dbReference>
<dbReference type="SUPFAM" id="SSF57667">
    <property type="entry name" value="beta-beta-alpha zinc fingers"/>
    <property type="match status" value="1"/>
</dbReference>
<evidence type="ECO:0000256" key="1">
    <source>
        <dbReference type="PROSITE-ProRule" id="PRU00042"/>
    </source>
</evidence>
<dbReference type="OrthoDB" id="5366163at2759"/>
<comment type="caution">
    <text evidence="4">The sequence shown here is derived from an EMBL/GenBank/DDBJ whole genome shotgun (WGS) entry which is preliminary data.</text>
</comment>
<evidence type="ECO:0000259" key="3">
    <source>
        <dbReference type="PROSITE" id="PS50157"/>
    </source>
</evidence>
<dbReference type="PROSITE" id="PS00028">
    <property type="entry name" value="ZINC_FINGER_C2H2_1"/>
    <property type="match status" value="1"/>
</dbReference>
<evidence type="ECO:0000313" key="4">
    <source>
        <dbReference type="EMBL" id="KAG9236099.1"/>
    </source>
</evidence>
<dbReference type="AlphaFoldDB" id="A0A9P8C6W8"/>
<feature type="region of interest" description="Disordered" evidence="2">
    <location>
        <begin position="578"/>
        <end position="630"/>
    </location>
</feature>
<dbReference type="InterPro" id="IPR013087">
    <property type="entry name" value="Znf_C2H2_type"/>
</dbReference>
<proteinExistence type="predicted"/>
<keyword evidence="5" id="KW-1185">Reference proteome</keyword>
<dbReference type="Proteomes" id="UP000824998">
    <property type="component" value="Unassembled WGS sequence"/>
</dbReference>
<dbReference type="EMBL" id="MU251415">
    <property type="protein sequence ID" value="KAG9236099.1"/>
    <property type="molecule type" value="Genomic_DNA"/>
</dbReference>
<name>A0A9P8C6W8_9HELO</name>
<dbReference type="PROSITE" id="PS50157">
    <property type="entry name" value="ZINC_FINGER_C2H2_2"/>
    <property type="match status" value="1"/>
</dbReference>
<feature type="compositionally biased region" description="Gly residues" evidence="2">
    <location>
        <begin position="578"/>
        <end position="587"/>
    </location>
</feature>
<gene>
    <name evidence="4" type="ORF">BJ875DRAFT_372907</name>
</gene>
<accession>A0A9P8C6W8</accession>
<sequence length="630" mass="70834">MSFLSKRSRSQIPYKPGSEEISVRRLEGSGAIAQCRTDSFHSDSSSPPNATDFALYDSCVLRKFPKHKSSHLRFLAWVAYTRKFTDDPITEDERRTCPLLIFSKLGSKRHRTQPAPEPEPDMSIAKYSETAKTLENHPDFSNTCDAGPVESFDTTEMTSAGLLEGSSSWPRISQELPDTQICEMTGSDCPLELSTGPENWMTQGFPACPERWFSPNASAKNVEHPKSRGSLDMLPPLNTQLGQGNLGRNPTAIVQSFAFTHVAYAFTIAMDHDEIKVHTQEWFRDSLSWVDGLGSERERARYSKIAQAIWKPVESLSEGPLPRLFSVSPENRLYLVCKRFLDVLESFGSSDVKISTDSVPNVTPTTFPKRAQAQVIDELIKTVSIEAFIEDVVKVEKRLNRGHIKSVRELELELMCAGKLAYNRFLAHVTHRCNSLYGSSPTRSRAEHHIRDIALVKILLPEESFSDQGQEEERNFELELEDDLPLGFQLDTLGRCDKRLGDSLNEFIRDADNSLKSHCCNLCDYIPMGEEKWKASNIRRHKRTQHASKGSYLCKWPGCAKIFTRSDNLRSHMKAQGHGLGAGITKGGEGEEDDEEDDADVVGATRGSEGRWNEREDGERAPKRVRMVGE</sequence>
<protein>
    <recommendedName>
        <fullName evidence="3">C2H2-type domain-containing protein</fullName>
    </recommendedName>
</protein>
<keyword evidence="1" id="KW-0862">Zinc</keyword>
<evidence type="ECO:0000313" key="5">
    <source>
        <dbReference type="Proteomes" id="UP000824998"/>
    </source>
</evidence>
<feature type="compositionally biased region" description="Acidic residues" evidence="2">
    <location>
        <begin position="590"/>
        <end position="600"/>
    </location>
</feature>
<dbReference type="InterPro" id="IPR036236">
    <property type="entry name" value="Znf_C2H2_sf"/>
</dbReference>
<feature type="compositionally biased region" description="Basic and acidic residues" evidence="2">
    <location>
        <begin position="608"/>
        <end position="630"/>
    </location>
</feature>
<keyword evidence="1" id="KW-0479">Metal-binding</keyword>
<evidence type="ECO:0000256" key="2">
    <source>
        <dbReference type="SAM" id="MobiDB-lite"/>
    </source>
</evidence>
<keyword evidence="1" id="KW-0863">Zinc-finger</keyword>